<keyword evidence="6" id="KW-0472">Membrane</keyword>
<accession>A0A8D9CRD2</accession>
<proteinExistence type="inferred from homology"/>
<keyword evidence="4" id="KW-1001">Plastid inner membrane</keyword>
<sequence length="239" mass="27160">MHGLAATATTGSLTMQGLAATATTGSLTMQGLAATATTGSLIFLADRCTRRHHSPILNKYVNQRVSFPQVRFITKLKLSANSRSPREIAPLSASSKHLSGHGWPPFDDGFGRRRRPRQRPSKPAFKDDFLKIKLPNIAERPEWWWRTLACIPYLISLQVSDVGIYVRPFLEKYDATGNIIKFIPGAITRWPRWFFMLYCYLGCTFLVKTEEQRTASFFQVSRDYGYASRNRSSDHMVHQ</sequence>
<evidence type="ECO:0000256" key="3">
    <source>
        <dbReference type="ARBA" id="ARBA00022692"/>
    </source>
</evidence>
<dbReference type="GO" id="GO:0009706">
    <property type="term" value="C:chloroplast inner membrane"/>
    <property type="evidence" value="ECO:0007669"/>
    <property type="project" value="UniProtKB-SubCell"/>
</dbReference>
<evidence type="ECO:0000256" key="1">
    <source>
        <dbReference type="ARBA" id="ARBA00004478"/>
    </source>
</evidence>
<keyword evidence="5" id="KW-1133">Transmembrane helix</keyword>
<keyword evidence="3" id="KW-0812">Transmembrane</keyword>
<dbReference type="AlphaFoldDB" id="A0A8D9CRD2"/>
<dbReference type="InterPro" id="IPR005691">
    <property type="entry name" value="Tic20"/>
</dbReference>
<comment type="function">
    <text evidence="7">Involved in protein precursor import into chloroplasts.</text>
</comment>
<evidence type="ECO:0000256" key="7">
    <source>
        <dbReference type="RuleBase" id="RU367003"/>
    </source>
</evidence>
<dbReference type="Pfam" id="PF16166">
    <property type="entry name" value="TIC20"/>
    <property type="match status" value="1"/>
</dbReference>
<dbReference type="PANTHER" id="PTHR33510:SF12">
    <property type="entry name" value="PROTEIN TIC 20-IV, CHLOROPLASTIC"/>
    <property type="match status" value="1"/>
</dbReference>
<dbReference type="PANTHER" id="PTHR33510">
    <property type="entry name" value="PROTEIN TIC 20-II, CHLOROPLASTIC"/>
    <property type="match status" value="1"/>
</dbReference>
<comment type="subcellular location">
    <subcellularLocation>
        <location evidence="1">Plastid</location>
        <location evidence="1">Chloroplast inner membrane</location>
        <topology evidence="1">Multi-pass membrane protein</topology>
    </subcellularLocation>
    <subcellularLocation>
        <location evidence="7">Plastid</location>
        <location evidence="7">Chloroplast membrane</location>
        <topology evidence="7">Multi-pass membrane protein</topology>
    </subcellularLocation>
</comment>
<dbReference type="Proteomes" id="UP000694005">
    <property type="component" value="Chromosome A09"/>
</dbReference>
<protein>
    <recommendedName>
        <fullName evidence="7">Protein TIC 20</fullName>
    </recommendedName>
</protein>
<evidence type="ECO:0000256" key="8">
    <source>
        <dbReference type="SAM" id="MobiDB-lite"/>
    </source>
</evidence>
<keyword evidence="7" id="KW-0150">Chloroplast</keyword>
<organism evidence="9 10">
    <name type="scientific">Brassica campestris</name>
    <name type="common">Field mustard</name>
    <dbReference type="NCBI Taxonomy" id="3711"/>
    <lineage>
        <taxon>Eukaryota</taxon>
        <taxon>Viridiplantae</taxon>
        <taxon>Streptophyta</taxon>
        <taxon>Embryophyta</taxon>
        <taxon>Tracheophyta</taxon>
        <taxon>Spermatophyta</taxon>
        <taxon>Magnoliopsida</taxon>
        <taxon>eudicotyledons</taxon>
        <taxon>Gunneridae</taxon>
        <taxon>Pentapetalae</taxon>
        <taxon>rosids</taxon>
        <taxon>malvids</taxon>
        <taxon>Brassicales</taxon>
        <taxon>Brassicaceae</taxon>
        <taxon>Brassiceae</taxon>
        <taxon>Brassica</taxon>
    </lineage>
</organism>
<keyword evidence="7" id="KW-0934">Plastid</keyword>
<evidence type="ECO:0000313" key="9">
    <source>
        <dbReference type="EMBL" id="CAG7859778.1"/>
    </source>
</evidence>
<feature type="region of interest" description="Disordered" evidence="8">
    <location>
        <begin position="91"/>
        <end position="123"/>
    </location>
</feature>
<name>A0A8D9CRD2_BRACM</name>
<evidence type="ECO:0000256" key="2">
    <source>
        <dbReference type="ARBA" id="ARBA00009596"/>
    </source>
</evidence>
<evidence type="ECO:0000256" key="4">
    <source>
        <dbReference type="ARBA" id="ARBA00022780"/>
    </source>
</evidence>
<gene>
    <name evidence="9" type="ORF">BRAPAZ1V2_A09P02450.2</name>
</gene>
<evidence type="ECO:0000313" key="10">
    <source>
        <dbReference type="Proteomes" id="UP000694005"/>
    </source>
</evidence>
<evidence type="ECO:0000256" key="6">
    <source>
        <dbReference type="ARBA" id="ARBA00023136"/>
    </source>
</evidence>
<dbReference type="Gramene" id="A09p02450.2_BraZ1">
    <property type="protein sequence ID" value="A09p02450.2_BraZ1.CDS"/>
    <property type="gene ID" value="A09g02450.2_BraZ1"/>
</dbReference>
<evidence type="ECO:0000256" key="5">
    <source>
        <dbReference type="ARBA" id="ARBA00022989"/>
    </source>
</evidence>
<reference evidence="9 10" key="1">
    <citation type="submission" date="2021-07" db="EMBL/GenBank/DDBJ databases">
        <authorList>
            <consortium name="Genoscope - CEA"/>
            <person name="William W."/>
        </authorList>
    </citation>
    <scope>NUCLEOTIDE SEQUENCE [LARGE SCALE GENOMIC DNA]</scope>
</reference>
<comment type="similarity">
    <text evidence="2 7">Belongs to the Tic20 family.</text>
</comment>
<dbReference type="EMBL" id="LS974625">
    <property type="protein sequence ID" value="CAG7859778.1"/>
    <property type="molecule type" value="Genomic_DNA"/>
</dbReference>